<protein>
    <submittedName>
        <fullName evidence="1">Uncharacterized protein</fullName>
    </submittedName>
</protein>
<comment type="caution">
    <text evidence="1">The sequence shown here is derived from an EMBL/GenBank/DDBJ whole genome shotgun (WGS) entry which is preliminary data.</text>
</comment>
<reference evidence="1 2" key="1">
    <citation type="journal article" date="2021" name="Hortic Res">
        <title>High-quality reference genome and annotation aids understanding of berry development for evergreen blueberry (Vaccinium darrowii).</title>
        <authorList>
            <person name="Yu J."/>
            <person name="Hulse-Kemp A.M."/>
            <person name="Babiker E."/>
            <person name="Staton M."/>
        </authorList>
    </citation>
    <scope>NUCLEOTIDE SEQUENCE [LARGE SCALE GENOMIC DNA]</scope>
    <source>
        <strain evidence="2">cv. NJ 8807/NJ 8810</strain>
        <tissue evidence="1">Young leaf</tissue>
    </source>
</reference>
<keyword evidence="2" id="KW-1185">Reference proteome</keyword>
<evidence type="ECO:0000313" key="2">
    <source>
        <dbReference type="Proteomes" id="UP000828048"/>
    </source>
</evidence>
<dbReference type="EMBL" id="CM037161">
    <property type="protein sequence ID" value="KAH7855258.1"/>
    <property type="molecule type" value="Genomic_DNA"/>
</dbReference>
<proteinExistence type="predicted"/>
<sequence length="183" mass="20056">MKNKVSSVSSLLSVVAAVMVVLMVMLLGEAGVTEGVMACDPNKLQPCVPAISSTQQPSRSCCQALRTQRPCLCEYMKDPQFKPFVNSPESKKVSIACGIPKPQCKWRRKTRRLGSDSSGKMRLGNPQVPNSKPSFKIKESKSLKYCLEFPKIKLLSLSLRIGSQRGNPNVRAGPVAHLLPSER</sequence>
<dbReference type="Proteomes" id="UP000828048">
    <property type="component" value="Chromosome 11"/>
</dbReference>
<accession>A0ACB7YP32</accession>
<name>A0ACB7YP32_9ERIC</name>
<organism evidence="1 2">
    <name type="scientific">Vaccinium darrowii</name>
    <dbReference type="NCBI Taxonomy" id="229202"/>
    <lineage>
        <taxon>Eukaryota</taxon>
        <taxon>Viridiplantae</taxon>
        <taxon>Streptophyta</taxon>
        <taxon>Embryophyta</taxon>
        <taxon>Tracheophyta</taxon>
        <taxon>Spermatophyta</taxon>
        <taxon>Magnoliopsida</taxon>
        <taxon>eudicotyledons</taxon>
        <taxon>Gunneridae</taxon>
        <taxon>Pentapetalae</taxon>
        <taxon>asterids</taxon>
        <taxon>Ericales</taxon>
        <taxon>Ericaceae</taxon>
        <taxon>Vaccinioideae</taxon>
        <taxon>Vaccinieae</taxon>
        <taxon>Vaccinium</taxon>
    </lineage>
</organism>
<gene>
    <name evidence="1" type="ORF">Vadar_022959</name>
</gene>
<evidence type="ECO:0000313" key="1">
    <source>
        <dbReference type="EMBL" id="KAH7855258.1"/>
    </source>
</evidence>